<gene>
    <name evidence="6" type="ORF">D2L64_08445</name>
</gene>
<protein>
    <recommendedName>
        <fullName evidence="8">DegT/DnrJ/EryC1/StrS family aminotransferase</fullName>
    </recommendedName>
</protein>
<dbReference type="InterPro" id="IPR015421">
    <property type="entry name" value="PyrdxlP-dep_Trfase_major"/>
</dbReference>
<evidence type="ECO:0000256" key="4">
    <source>
        <dbReference type="RuleBase" id="RU004508"/>
    </source>
</evidence>
<feature type="active site" description="Proton acceptor" evidence="2">
    <location>
        <position position="192"/>
    </location>
</feature>
<evidence type="ECO:0000256" key="5">
    <source>
        <dbReference type="SAM" id="MobiDB-lite"/>
    </source>
</evidence>
<evidence type="ECO:0008006" key="8">
    <source>
        <dbReference type="Google" id="ProtNLM"/>
    </source>
</evidence>
<dbReference type="RefSeq" id="WP_119574165.1">
    <property type="nucleotide sequence ID" value="NZ_QXEC01000006.1"/>
</dbReference>
<dbReference type="PIRSF" id="PIRSF000390">
    <property type="entry name" value="PLP_StrS"/>
    <property type="match status" value="1"/>
</dbReference>
<dbReference type="PANTHER" id="PTHR30244">
    <property type="entry name" value="TRANSAMINASE"/>
    <property type="match status" value="1"/>
</dbReference>
<dbReference type="Gene3D" id="3.40.640.10">
    <property type="entry name" value="Type I PLP-dependent aspartate aminotransferase-like (Major domain)"/>
    <property type="match status" value="1"/>
</dbReference>
<dbReference type="OrthoDB" id="9804264at2"/>
<evidence type="ECO:0000256" key="2">
    <source>
        <dbReference type="PIRSR" id="PIRSR000390-1"/>
    </source>
</evidence>
<keyword evidence="7" id="KW-1185">Reference proteome</keyword>
<evidence type="ECO:0000256" key="3">
    <source>
        <dbReference type="PIRSR" id="PIRSR000390-2"/>
    </source>
</evidence>
<dbReference type="GO" id="GO:0008483">
    <property type="term" value="F:transaminase activity"/>
    <property type="evidence" value="ECO:0007669"/>
    <property type="project" value="TreeGrafter"/>
</dbReference>
<keyword evidence="3 4" id="KW-0663">Pyridoxal phosphate</keyword>
<dbReference type="InterPro" id="IPR015424">
    <property type="entry name" value="PyrdxlP-dep_Trfase"/>
</dbReference>
<feature type="region of interest" description="Disordered" evidence="5">
    <location>
        <begin position="1"/>
        <end position="20"/>
    </location>
</feature>
<evidence type="ECO:0000313" key="6">
    <source>
        <dbReference type="EMBL" id="RIV39352.1"/>
    </source>
</evidence>
<proteinExistence type="inferred from homology"/>
<dbReference type="InterPro" id="IPR000653">
    <property type="entry name" value="DegT/StrS_aminotransferase"/>
</dbReference>
<reference evidence="6 7" key="1">
    <citation type="submission" date="2018-08" db="EMBL/GenBank/DDBJ databases">
        <title>Jishengella sp. nov., isolated from a root of Azadirachta indica A. Juss. var. siamensis Valenton.</title>
        <authorList>
            <person name="Kuncharoen N."/>
            <person name="Tanasupawat S."/>
            <person name="Kudo T."/>
            <person name="Ohkuma M."/>
        </authorList>
    </citation>
    <scope>NUCLEOTIDE SEQUENCE [LARGE SCALE GENOMIC DNA]</scope>
    <source>
        <strain evidence="6 7">AZ1-13</strain>
    </source>
</reference>
<organism evidence="6 7">
    <name type="scientific">Micromonospora radicis</name>
    <dbReference type="NCBI Taxonomy" id="1894971"/>
    <lineage>
        <taxon>Bacteria</taxon>
        <taxon>Bacillati</taxon>
        <taxon>Actinomycetota</taxon>
        <taxon>Actinomycetes</taxon>
        <taxon>Micromonosporales</taxon>
        <taxon>Micromonosporaceae</taxon>
        <taxon>Micromonospora</taxon>
    </lineage>
</organism>
<dbReference type="AlphaFoldDB" id="A0A418MWL6"/>
<comment type="cofactor">
    <cofactor evidence="1">
        <name>pyridoxal 5'-phosphate</name>
        <dbReference type="ChEBI" id="CHEBI:597326"/>
    </cofactor>
</comment>
<dbReference type="InterPro" id="IPR015422">
    <property type="entry name" value="PyrdxlP-dep_Trfase_small"/>
</dbReference>
<dbReference type="Gene3D" id="3.90.1150.10">
    <property type="entry name" value="Aspartate Aminotransferase, domain 1"/>
    <property type="match status" value="1"/>
</dbReference>
<evidence type="ECO:0000256" key="1">
    <source>
        <dbReference type="ARBA" id="ARBA00001933"/>
    </source>
</evidence>
<evidence type="ECO:0000313" key="7">
    <source>
        <dbReference type="Proteomes" id="UP000283832"/>
    </source>
</evidence>
<dbReference type="Proteomes" id="UP000283832">
    <property type="component" value="Unassembled WGS sequence"/>
</dbReference>
<dbReference type="GO" id="GO:0000271">
    <property type="term" value="P:polysaccharide biosynthetic process"/>
    <property type="evidence" value="ECO:0007669"/>
    <property type="project" value="TreeGrafter"/>
</dbReference>
<dbReference type="EMBL" id="QXEC01000006">
    <property type="protein sequence ID" value="RIV39352.1"/>
    <property type="molecule type" value="Genomic_DNA"/>
</dbReference>
<dbReference type="SUPFAM" id="SSF53383">
    <property type="entry name" value="PLP-dependent transferases"/>
    <property type="match status" value="1"/>
</dbReference>
<dbReference type="PANTHER" id="PTHR30244:SF34">
    <property type="entry name" value="DTDP-4-AMINO-4,6-DIDEOXYGALACTOSE TRANSAMINASE"/>
    <property type="match status" value="1"/>
</dbReference>
<comment type="similarity">
    <text evidence="4">Belongs to the DegT/DnrJ/EryC1 family.</text>
</comment>
<name>A0A418MWL6_9ACTN</name>
<sequence>MTTDTAYDLDHPVDDRYSPPPCGELEEIRAVLDDGRLSGGAQVLPLYERALAARFGAARAIAVNSGTSALHAALVAFDVRPGTEVLVPATAPLPTAMPILTCGATPVLVDTLPNSLALDPTDLQRKLTPRTRAVITLPLWGYPNDERAVTGLLADAGVPVIEDAAQAHGTRIANQHAGTLGQVGCFSTHDRKLLSTGEGGFVLTNDHDLADRIDHHTHLGHLRGGHGVNYKLAGPLAAIGLRRLARLDAQLAQRRRNAERILTALPAGGLLRELPYGVQDKPNYYNLVLVATARQVEIADAFHRAGLPPDSIRWRYQPLYHQSLFQPYATACPNAEHLATATIQLPVHPQLPEATVAWIADQTARIAQGETAA</sequence>
<accession>A0A418MWL6</accession>
<feature type="compositionally biased region" description="Basic and acidic residues" evidence="5">
    <location>
        <begin position="8"/>
        <end position="17"/>
    </location>
</feature>
<feature type="modified residue" description="N6-(pyridoxal phosphate)lysine" evidence="3">
    <location>
        <position position="192"/>
    </location>
</feature>
<dbReference type="GO" id="GO:0030170">
    <property type="term" value="F:pyridoxal phosphate binding"/>
    <property type="evidence" value="ECO:0007669"/>
    <property type="project" value="TreeGrafter"/>
</dbReference>
<dbReference type="Pfam" id="PF01041">
    <property type="entry name" value="DegT_DnrJ_EryC1"/>
    <property type="match status" value="1"/>
</dbReference>
<comment type="caution">
    <text evidence="6">The sequence shown here is derived from an EMBL/GenBank/DDBJ whole genome shotgun (WGS) entry which is preliminary data.</text>
</comment>